<dbReference type="EMBL" id="CAJOAZ010001602">
    <property type="protein sequence ID" value="CAF3834918.1"/>
    <property type="molecule type" value="Genomic_DNA"/>
</dbReference>
<dbReference type="Gene3D" id="1.20.1250.20">
    <property type="entry name" value="MFS general substrate transporter like domains"/>
    <property type="match status" value="2"/>
</dbReference>
<evidence type="ECO:0000256" key="5">
    <source>
        <dbReference type="SAM" id="MobiDB-lite"/>
    </source>
</evidence>
<feature type="compositionally biased region" description="Basic and acidic residues" evidence="5">
    <location>
        <begin position="451"/>
        <end position="462"/>
    </location>
</feature>
<dbReference type="AlphaFoldDB" id="A0A814PR18"/>
<dbReference type="InterPro" id="IPR049680">
    <property type="entry name" value="FLVCR1-2_SLC49-like"/>
</dbReference>
<gene>
    <name evidence="7" type="ORF">JYZ213_LOCUS21836</name>
    <name evidence="8" type="ORF">OXD698_LOCUS20300</name>
</gene>
<feature type="transmembrane region" description="Helical" evidence="6">
    <location>
        <begin position="296"/>
        <end position="315"/>
    </location>
</feature>
<accession>A0A814PR18</accession>
<dbReference type="Proteomes" id="UP000663844">
    <property type="component" value="Unassembled WGS sequence"/>
</dbReference>
<feature type="transmembrane region" description="Helical" evidence="6">
    <location>
        <begin position="64"/>
        <end position="84"/>
    </location>
</feature>
<evidence type="ECO:0000256" key="2">
    <source>
        <dbReference type="ARBA" id="ARBA00022692"/>
    </source>
</evidence>
<evidence type="ECO:0000256" key="3">
    <source>
        <dbReference type="ARBA" id="ARBA00022989"/>
    </source>
</evidence>
<keyword evidence="4 6" id="KW-0472">Membrane</keyword>
<feature type="transmembrane region" description="Helical" evidence="6">
    <location>
        <begin position="24"/>
        <end position="44"/>
    </location>
</feature>
<evidence type="ECO:0000313" key="8">
    <source>
        <dbReference type="EMBL" id="CAF3834918.1"/>
    </source>
</evidence>
<feature type="transmembrane region" description="Helical" evidence="6">
    <location>
        <begin position="397"/>
        <end position="417"/>
    </location>
</feature>
<dbReference type="InterPro" id="IPR036259">
    <property type="entry name" value="MFS_trans_sf"/>
</dbReference>
<name>A0A814PR18_9BILA</name>
<keyword evidence="2 6" id="KW-0812">Transmembrane</keyword>
<keyword evidence="3 6" id="KW-1133">Transmembrane helix</keyword>
<evidence type="ECO:0000256" key="4">
    <source>
        <dbReference type="ARBA" id="ARBA00023136"/>
    </source>
</evidence>
<sequence>MSEDTVLLAPSVVSLPYRVYPQRFYVLTVFCLLSFNQNLIWLTFSPIARSTETYYKISEATVDLLLNWGPIIFIPCLPLTYILLNKDNGLRRCIILLAIGDFIAALLRVIPSVLTSPSSPHFTTISMIFMHAGQILNAACGPLATSPVSQLSCLWFGSNQRTRATTIAIFTHKLGGAIAFLTSSAIVSLPEHIPRLLYIHLGLTFVACVLVFIYFPAQPPTAPSGAAELLMSYRTDRPNDSSWRTSMKNVRRCMTTPSMVLLSTAGGIIAGTFGAWTGLFDTILKPENYSEQQSGWFAFGTLISCIVGGLCFGALADTRYFQRRLKILIVLAFICCFLAVFFFELSVHTVFYDKPLLHSTSLIIGLSVAFAGFFQGAALPLIYEAMAEIMFPLPESLSASILLQWLNITALILLFIAPNRAKLINLLVLIALGTSIIMSLLARITYRRRDEDERKECEKENEQLLNSDNMDPYQNQSISQSQYGSIS</sequence>
<dbReference type="Pfam" id="PF07690">
    <property type="entry name" value="MFS_1"/>
    <property type="match status" value="1"/>
</dbReference>
<reference evidence="7" key="1">
    <citation type="submission" date="2021-02" db="EMBL/GenBank/DDBJ databases">
        <authorList>
            <person name="Nowell W R."/>
        </authorList>
    </citation>
    <scope>NUCLEOTIDE SEQUENCE</scope>
</reference>
<feature type="compositionally biased region" description="Low complexity" evidence="5">
    <location>
        <begin position="473"/>
        <end position="487"/>
    </location>
</feature>
<proteinExistence type="predicted"/>
<feature type="transmembrane region" description="Helical" evidence="6">
    <location>
        <begin position="93"/>
        <end position="114"/>
    </location>
</feature>
<comment type="caution">
    <text evidence="7">The sequence shown here is derived from an EMBL/GenBank/DDBJ whole genome shotgun (WGS) entry which is preliminary data.</text>
</comment>
<feature type="transmembrane region" description="Helical" evidence="6">
    <location>
        <begin position="169"/>
        <end position="190"/>
    </location>
</feature>
<dbReference type="SUPFAM" id="SSF103473">
    <property type="entry name" value="MFS general substrate transporter"/>
    <property type="match status" value="1"/>
</dbReference>
<feature type="transmembrane region" description="Helical" evidence="6">
    <location>
        <begin position="423"/>
        <end position="446"/>
    </location>
</feature>
<feature type="transmembrane region" description="Helical" evidence="6">
    <location>
        <begin position="196"/>
        <end position="215"/>
    </location>
</feature>
<evidence type="ECO:0000313" key="9">
    <source>
        <dbReference type="Proteomes" id="UP000663845"/>
    </source>
</evidence>
<dbReference type="Proteomes" id="UP000663845">
    <property type="component" value="Unassembled WGS sequence"/>
</dbReference>
<feature type="transmembrane region" description="Helical" evidence="6">
    <location>
        <begin position="327"/>
        <end position="351"/>
    </location>
</feature>
<comment type="subcellular location">
    <subcellularLocation>
        <location evidence="1">Membrane</location>
        <topology evidence="1">Multi-pass membrane protein</topology>
    </subcellularLocation>
</comment>
<organism evidence="7 9">
    <name type="scientific">Adineta steineri</name>
    <dbReference type="NCBI Taxonomy" id="433720"/>
    <lineage>
        <taxon>Eukaryota</taxon>
        <taxon>Metazoa</taxon>
        <taxon>Spiralia</taxon>
        <taxon>Gnathifera</taxon>
        <taxon>Rotifera</taxon>
        <taxon>Eurotatoria</taxon>
        <taxon>Bdelloidea</taxon>
        <taxon>Adinetida</taxon>
        <taxon>Adinetidae</taxon>
        <taxon>Adineta</taxon>
    </lineage>
</organism>
<feature type="region of interest" description="Disordered" evidence="5">
    <location>
        <begin position="451"/>
        <end position="487"/>
    </location>
</feature>
<dbReference type="GO" id="GO:0022857">
    <property type="term" value="F:transmembrane transporter activity"/>
    <property type="evidence" value="ECO:0007669"/>
    <property type="project" value="InterPro"/>
</dbReference>
<dbReference type="InterPro" id="IPR011701">
    <property type="entry name" value="MFS"/>
</dbReference>
<evidence type="ECO:0000256" key="1">
    <source>
        <dbReference type="ARBA" id="ARBA00004141"/>
    </source>
</evidence>
<dbReference type="PANTHER" id="PTHR10924">
    <property type="entry name" value="MAJOR FACILITATOR SUPERFAMILY PROTEIN-RELATED"/>
    <property type="match status" value="1"/>
</dbReference>
<dbReference type="PANTHER" id="PTHR10924:SF6">
    <property type="entry name" value="SOLUTE CARRIER FAMILY 49 MEMBER A3"/>
    <property type="match status" value="1"/>
</dbReference>
<feature type="transmembrane region" description="Helical" evidence="6">
    <location>
        <begin position="254"/>
        <end position="276"/>
    </location>
</feature>
<feature type="transmembrane region" description="Helical" evidence="6">
    <location>
        <begin position="134"/>
        <end position="157"/>
    </location>
</feature>
<evidence type="ECO:0000313" key="7">
    <source>
        <dbReference type="EMBL" id="CAF1109364.1"/>
    </source>
</evidence>
<evidence type="ECO:0000256" key="6">
    <source>
        <dbReference type="SAM" id="Phobius"/>
    </source>
</evidence>
<feature type="transmembrane region" description="Helical" evidence="6">
    <location>
        <begin position="363"/>
        <end position="385"/>
    </location>
</feature>
<protein>
    <submittedName>
        <fullName evidence="7">Uncharacterized protein</fullName>
    </submittedName>
</protein>
<dbReference type="GO" id="GO:0016020">
    <property type="term" value="C:membrane"/>
    <property type="evidence" value="ECO:0007669"/>
    <property type="project" value="UniProtKB-SubCell"/>
</dbReference>
<dbReference type="EMBL" id="CAJNOG010000242">
    <property type="protein sequence ID" value="CAF1109364.1"/>
    <property type="molecule type" value="Genomic_DNA"/>
</dbReference>